<feature type="repeat" description="TPR" evidence="1">
    <location>
        <begin position="43"/>
        <end position="76"/>
    </location>
</feature>
<dbReference type="STRING" id="65393.PCC7424_4902"/>
<dbReference type="EMBL" id="CP001291">
    <property type="protein sequence ID" value="ACK73259.1"/>
    <property type="molecule type" value="Genomic_DNA"/>
</dbReference>
<proteinExistence type="predicted"/>
<evidence type="ECO:0000313" key="3">
    <source>
        <dbReference type="Proteomes" id="UP000002384"/>
    </source>
</evidence>
<dbReference type="SMART" id="SM00028">
    <property type="entry name" value="TPR"/>
    <property type="match status" value="4"/>
</dbReference>
<name>B7KEE1_GLOC7</name>
<protein>
    <submittedName>
        <fullName evidence="2">Tetratricopeptide TPR_2 repeat protein</fullName>
    </submittedName>
</protein>
<reference evidence="3" key="1">
    <citation type="journal article" date="2011" name="MBio">
        <title>Novel metabolic attributes of the genus Cyanothece, comprising a group of unicellular nitrogen-fixing Cyanobacteria.</title>
        <authorList>
            <person name="Bandyopadhyay A."/>
            <person name="Elvitigala T."/>
            <person name="Welsh E."/>
            <person name="Stockel J."/>
            <person name="Liberton M."/>
            <person name="Min H."/>
            <person name="Sherman L.A."/>
            <person name="Pakrasi H.B."/>
        </authorList>
    </citation>
    <scope>NUCLEOTIDE SEQUENCE [LARGE SCALE GENOMIC DNA]</scope>
    <source>
        <strain evidence="3">PCC 7424</strain>
    </source>
</reference>
<feature type="repeat" description="TPR" evidence="1">
    <location>
        <begin position="111"/>
        <end position="144"/>
    </location>
</feature>
<dbReference type="OrthoDB" id="292252at2"/>
<dbReference type="PANTHER" id="PTHR44366">
    <property type="entry name" value="UDP-N-ACETYLGLUCOSAMINE--PEPTIDE N-ACETYLGLUCOSAMINYLTRANSFERASE 110 KDA SUBUNIT"/>
    <property type="match status" value="1"/>
</dbReference>
<dbReference type="RefSeq" id="WP_015956841.1">
    <property type="nucleotide sequence ID" value="NC_011729.1"/>
</dbReference>
<dbReference type="InterPro" id="IPR037919">
    <property type="entry name" value="OGT"/>
</dbReference>
<feature type="repeat" description="TPR" evidence="1">
    <location>
        <begin position="9"/>
        <end position="42"/>
    </location>
</feature>
<dbReference type="AlphaFoldDB" id="B7KEE1"/>
<dbReference type="InterPro" id="IPR011990">
    <property type="entry name" value="TPR-like_helical_dom_sf"/>
</dbReference>
<dbReference type="PROSITE" id="PS50005">
    <property type="entry name" value="TPR"/>
    <property type="match status" value="3"/>
</dbReference>
<accession>B7KEE1</accession>
<dbReference type="SUPFAM" id="SSF48452">
    <property type="entry name" value="TPR-like"/>
    <property type="match status" value="1"/>
</dbReference>
<dbReference type="eggNOG" id="COG0457">
    <property type="taxonomic scope" value="Bacteria"/>
</dbReference>
<dbReference type="GO" id="GO:0097363">
    <property type="term" value="F:protein O-acetylglucosaminyltransferase activity"/>
    <property type="evidence" value="ECO:0007669"/>
    <property type="project" value="TreeGrafter"/>
</dbReference>
<organism evidence="2 3">
    <name type="scientific">Gloeothece citriformis (strain PCC 7424)</name>
    <name type="common">Cyanothece sp. (strain PCC 7424)</name>
    <dbReference type="NCBI Taxonomy" id="65393"/>
    <lineage>
        <taxon>Bacteria</taxon>
        <taxon>Bacillati</taxon>
        <taxon>Cyanobacteriota</taxon>
        <taxon>Cyanophyceae</taxon>
        <taxon>Oscillatoriophycideae</taxon>
        <taxon>Chroococcales</taxon>
        <taxon>Aphanothecaceae</taxon>
        <taxon>Gloeothece</taxon>
        <taxon>Gloeothece citriformis</taxon>
    </lineage>
</organism>
<sequence length="737" mass="85579">MQNFKEPTINQYLNDGNLLKKHGKLTQAINKYEKALHLKPDYIPALFQLGEIYEKTQQFDQAIVYYQKLVELQPDEATVRANLARVKQKLGDIQGAIATYIKALACPQPPAMVYQGWGDVLEKNGQLTQAIRAYKDAIKLKPDQLNLYLILAKLYFQRIPSKVSEIINLQKPISKVKNKSIYSQIWEGLNQLDLESLDGKDYLWPKKLDKKEVIRYFTQTCKYKVLDLNNLSKEDEQYIENVGLSVEYLNLNKAYLITKNGVEQESENCLWDWDKANIFPTQVHPRQVKHYKKTQYQISMIKEGCIYAICPWSGKVLKSNDSLVSISETYHIFYRFSGREIFYLITGNYWNSSKQILYFPKTDLIVDLDLAERYKETELYIDDLNRFKGYLVTNWNSIKAYLLNFNKNRETVVLINTLHFAHHLMDELGGLGKLNNYNCLNQVDKFLVAAEPFGKLNEIFPAIKKERIKRIFPSEKKSVNKILAQEILENNFFAIRVGGFKFVTEELANQIYHISVKKCNSAFLAEVEQAKQKHFPVLWITIRLGLRTWISQVEGIANIIVKLWQDFPNLGVIIDGFSLPCGFENDSSLIKIIKNETETVRKIKALLPPEIKVYDTVGCMLYESIVWSYAVDLYLAHHGTLQHKIGWIANKTGVVHTNCQSFKINNPDMSDFLGLWVREKKIKPIYISEDYITDVVTNVSKKAVRKDLNNYECDWKVMYKELFELASLIKRADFNSR</sequence>
<dbReference type="Gene3D" id="1.25.40.10">
    <property type="entry name" value="Tetratricopeptide repeat domain"/>
    <property type="match status" value="1"/>
</dbReference>
<dbReference type="PROSITE" id="PS50293">
    <property type="entry name" value="TPR_REGION"/>
    <property type="match status" value="2"/>
</dbReference>
<dbReference type="InterPro" id="IPR019734">
    <property type="entry name" value="TPR_rpt"/>
</dbReference>
<evidence type="ECO:0000256" key="1">
    <source>
        <dbReference type="PROSITE-ProRule" id="PRU00339"/>
    </source>
</evidence>
<keyword evidence="3" id="KW-1185">Reference proteome</keyword>
<dbReference type="KEGG" id="cyc:PCC7424_4902"/>
<dbReference type="Proteomes" id="UP000002384">
    <property type="component" value="Chromosome"/>
</dbReference>
<keyword evidence="1" id="KW-0802">TPR repeat</keyword>
<dbReference type="Pfam" id="PF13414">
    <property type="entry name" value="TPR_11"/>
    <property type="match status" value="2"/>
</dbReference>
<dbReference type="PANTHER" id="PTHR44366:SF1">
    <property type="entry name" value="UDP-N-ACETYLGLUCOSAMINE--PEPTIDE N-ACETYLGLUCOSAMINYLTRANSFERASE 110 KDA SUBUNIT"/>
    <property type="match status" value="1"/>
</dbReference>
<gene>
    <name evidence="2" type="ordered locus">PCC7424_4902</name>
</gene>
<dbReference type="HOGENOM" id="CLU_376304_0_0_3"/>
<evidence type="ECO:0000313" key="2">
    <source>
        <dbReference type="EMBL" id="ACK73259.1"/>
    </source>
</evidence>
<dbReference type="GO" id="GO:0006493">
    <property type="term" value="P:protein O-linked glycosylation"/>
    <property type="evidence" value="ECO:0007669"/>
    <property type="project" value="InterPro"/>
</dbReference>